<sequence length="71" mass="8031">MSAYTHHGDCSTSDPCKRCFQFGQTTEQKRIIKLLEEHPVGISITDSPMCDGCWDTDYDKHLIALIKGDNQ</sequence>
<evidence type="ECO:0000313" key="1">
    <source>
        <dbReference type="EMBL" id="CAB4124017.1"/>
    </source>
</evidence>
<reference evidence="1" key="1">
    <citation type="submission" date="2020-04" db="EMBL/GenBank/DDBJ databases">
        <authorList>
            <person name="Chiriac C."/>
            <person name="Salcher M."/>
            <person name="Ghai R."/>
            <person name="Kavagutti S V."/>
        </authorList>
    </citation>
    <scope>NUCLEOTIDE SEQUENCE</scope>
</reference>
<organism evidence="1">
    <name type="scientific">uncultured Caudovirales phage</name>
    <dbReference type="NCBI Taxonomy" id="2100421"/>
    <lineage>
        <taxon>Viruses</taxon>
        <taxon>Duplodnaviria</taxon>
        <taxon>Heunggongvirae</taxon>
        <taxon>Uroviricota</taxon>
        <taxon>Caudoviricetes</taxon>
        <taxon>Peduoviridae</taxon>
        <taxon>Maltschvirus</taxon>
        <taxon>Maltschvirus maltsch</taxon>
    </lineage>
</organism>
<gene>
    <name evidence="1" type="ORF">UFOVP45_100</name>
</gene>
<protein>
    <submittedName>
        <fullName evidence="1">Uncharacterized protein</fullName>
    </submittedName>
</protein>
<proteinExistence type="predicted"/>
<accession>A0A6J5KT13</accession>
<name>A0A6J5KT13_9CAUD</name>
<dbReference type="EMBL" id="LR796175">
    <property type="protein sequence ID" value="CAB4124017.1"/>
    <property type="molecule type" value="Genomic_DNA"/>
</dbReference>